<dbReference type="AlphaFoldDB" id="A0A7C4QM44"/>
<reference evidence="3" key="1">
    <citation type="journal article" date="2020" name="mSystems">
        <title>Genome- and Community-Level Interaction Insights into Carbon Utilization and Element Cycling Functions of Hydrothermarchaeota in Hydrothermal Sediment.</title>
        <authorList>
            <person name="Zhou Z."/>
            <person name="Liu Y."/>
            <person name="Xu W."/>
            <person name="Pan J."/>
            <person name="Luo Z.H."/>
            <person name="Li M."/>
        </authorList>
    </citation>
    <scope>NUCLEOTIDE SEQUENCE [LARGE SCALE GENOMIC DNA]</scope>
    <source>
        <strain evidence="3">SpSt-508</strain>
    </source>
</reference>
<keyword evidence="1" id="KW-0732">Signal</keyword>
<evidence type="ECO:0000259" key="2">
    <source>
        <dbReference type="Pfam" id="PF13243"/>
    </source>
</evidence>
<protein>
    <recommendedName>
        <fullName evidence="2">Squalene cyclase C-terminal domain-containing protein</fullName>
    </recommendedName>
</protein>
<accession>A0A7C4QM44</accession>
<feature type="signal peptide" evidence="1">
    <location>
        <begin position="1"/>
        <end position="18"/>
    </location>
</feature>
<sequence>MRCGMGAVLAWMAVSAAAAETSVGPNAEQLAQSRQKAVAFLKTAQADDGSWTSPQAPGISGLVTYALLSAGVSADDPTVVKALRHLESFVQPDGGIYNPQGTNANYETAIVVLAFRAANQDGRYTALLSKADQRLRQLQWDETEQTDRGDVKFGGAGYGRTGDRPDLSNTAFFLEALVAAGAAKDDPAIQKALVFVSRCQNLETEFNTTPFAAKVNDGGFYYTPAAGGNSQAGNTPEGGLRSYGSMTYAGLKSMIYAGLTPDDPRVKAAIDWIRKFYTVRENPGLGQQGVFYYYQTFAKALATMQFDVFEDAQGVKHDWRKELAEHLFALQQPNGSWVNTNARWFEGDPHLATAYVLIALKYCEPRPAR</sequence>
<dbReference type="Gene3D" id="1.50.10.20">
    <property type="match status" value="2"/>
</dbReference>
<dbReference type="EMBL" id="DSVQ01000007">
    <property type="protein sequence ID" value="HGT38340.1"/>
    <property type="molecule type" value="Genomic_DNA"/>
</dbReference>
<evidence type="ECO:0000313" key="3">
    <source>
        <dbReference type="EMBL" id="HGT38340.1"/>
    </source>
</evidence>
<feature type="domain" description="Squalene cyclase C-terminal" evidence="2">
    <location>
        <begin position="57"/>
        <end position="214"/>
    </location>
</feature>
<dbReference type="InterPro" id="IPR032696">
    <property type="entry name" value="SQ_cyclase_C"/>
</dbReference>
<dbReference type="SUPFAM" id="SSF48239">
    <property type="entry name" value="Terpenoid cyclases/Protein prenyltransferases"/>
    <property type="match status" value="1"/>
</dbReference>
<organism evidence="3">
    <name type="scientific">Schlesneria paludicola</name>
    <dbReference type="NCBI Taxonomy" id="360056"/>
    <lineage>
        <taxon>Bacteria</taxon>
        <taxon>Pseudomonadati</taxon>
        <taxon>Planctomycetota</taxon>
        <taxon>Planctomycetia</taxon>
        <taxon>Planctomycetales</taxon>
        <taxon>Planctomycetaceae</taxon>
        <taxon>Schlesneria</taxon>
    </lineage>
</organism>
<dbReference type="InterPro" id="IPR008930">
    <property type="entry name" value="Terpenoid_cyclase/PrenylTrfase"/>
</dbReference>
<proteinExistence type="predicted"/>
<feature type="chain" id="PRO_5028005137" description="Squalene cyclase C-terminal domain-containing protein" evidence="1">
    <location>
        <begin position="19"/>
        <end position="369"/>
    </location>
</feature>
<dbReference type="Pfam" id="PF13243">
    <property type="entry name" value="SQHop_cyclase_C"/>
    <property type="match status" value="1"/>
</dbReference>
<evidence type="ECO:0000256" key="1">
    <source>
        <dbReference type="SAM" id="SignalP"/>
    </source>
</evidence>
<dbReference type="CDD" id="cd00688">
    <property type="entry name" value="ISOPREN_C2_like"/>
    <property type="match status" value="1"/>
</dbReference>
<comment type="caution">
    <text evidence="3">The sequence shown here is derived from an EMBL/GenBank/DDBJ whole genome shotgun (WGS) entry which is preliminary data.</text>
</comment>
<gene>
    <name evidence="3" type="ORF">ENS64_03635</name>
</gene>
<name>A0A7C4QM44_9PLAN</name>